<feature type="transmembrane region" description="Helical" evidence="1">
    <location>
        <begin position="234"/>
        <end position="255"/>
    </location>
</feature>
<keyword evidence="3" id="KW-1185">Reference proteome</keyword>
<feature type="transmembrane region" description="Helical" evidence="1">
    <location>
        <begin position="148"/>
        <end position="172"/>
    </location>
</feature>
<feature type="transmembrane region" description="Helical" evidence="1">
    <location>
        <begin position="54"/>
        <end position="74"/>
    </location>
</feature>
<sequence length="268" mass="27366">MSTRAQQVLVTLAAVVWVGGTLLGTGVVAGGGVETQGGGLFSDSATLIAPQGPAFSIWSVIYLGLAGYVVWQWLPAVAGSRWADVTRLPAAAAIALNGIWLLVVFAGWILVSVLVMLGIVVSLGLVLRATAGLPRQGVGADVWVSATFGLYLGWICVATCANIASWLVGLGVATDSAASTWVTVAVLAAVVVIATLLLRRTDQRLFQLGLAAAVVWGTAWVASGRLTGELRSEVVGVAAALTAVVVAAVAVWALARSRPGVEGRGRTA</sequence>
<evidence type="ECO:0000256" key="1">
    <source>
        <dbReference type="SAM" id="Phobius"/>
    </source>
</evidence>
<feature type="transmembrane region" description="Helical" evidence="1">
    <location>
        <begin position="205"/>
        <end position="222"/>
    </location>
</feature>
<comment type="caution">
    <text evidence="2">The sequence shown here is derived from an EMBL/GenBank/DDBJ whole genome shotgun (WGS) entry which is preliminary data.</text>
</comment>
<keyword evidence="1" id="KW-0812">Transmembrane</keyword>
<reference evidence="2 3" key="1">
    <citation type="submission" date="2015-12" db="EMBL/GenBank/DDBJ databases">
        <title>Serinicoccus chungangenesis strain CD08_5 genome sequencing and assembly.</title>
        <authorList>
            <person name="Chander A.M."/>
            <person name="Kaur G."/>
            <person name="Nair G.R."/>
            <person name="Dhawan D.K."/>
            <person name="Kochhar R.K."/>
            <person name="Mayilraj S."/>
            <person name="Bhadada S.K."/>
        </authorList>
    </citation>
    <scope>NUCLEOTIDE SEQUENCE [LARGE SCALE GENOMIC DNA]</scope>
    <source>
        <strain evidence="2 3">CD08_5</strain>
    </source>
</reference>
<feature type="transmembrane region" description="Helical" evidence="1">
    <location>
        <begin position="178"/>
        <end position="198"/>
    </location>
</feature>
<dbReference type="RefSeq" id="WP_058891900.1">
    <property type="nucleotide sequence ID" value="NZ_LQBL01000029.1"/>
</dbReference>
<evidence type="ECO:0000313" key="2">
    <source>
        <dbReference type="EMBL" id="KUG52826.1"/>
    </source>
</evidence>
<dbReference type="InterPro" id="IPR038330">
    <property type="entry name" value="TspO/MBR-related_sf"/>
</dbReference>
<dbReference type="Proteomes" id="UP000054837">
    <property type="component" value="Unassembled WGS sequence"/>
</dbReference>
<keyword evidence="1" id="KW-1133">Transmembrane helix</keyword>
<accession>A0A0W8I4M0</accession>
<dbReference type="AlphaFoldDB" id="A0A0W8I4M0"/>
<feature type="transmembrane region" description="Helical" evidence="1">
    <location>
        <begin position="109"/>
        <end position="127"/>
    </location>
</feature>
<gene>
    <name evidence="2" type="ORF">AVL62_14745</name>
</gene>
<dbReference type="EMBL" id="LQBL01000029">
    <property type="protein sequence ID" value="KUG52826.1"/>
    <property type="molecule type" value="Genomic_DNA"/>
</dbReference>
<organism evidence="2 3">
    <name type="scientific">Serinicoccus chungangensis</name>
    <dbReference type="NCBI Taxonomy" id="767452"/>
    <lineage>
        <taxon>Bacteria</taxon>
        <taxon>Bacillati</taxon>
        <taxon>Actinomycetota</taxon>
        <taxon>Actinomycetes</taxon>
        <taxon>Micrococcales</taxon>
        <taxon>Ornithinimicrobiaceae</taxon>
        <taxon>Serinicoccus</taxon>
    </lineage>
</organism>
<dbReference type="OrthoDB" id="5189031at2"/>
<proteinExistence type="predicted"/>
<dbReference type="Gene3D" id="1.20.1260.100">
    <property type="entry name" value="TspO/MBR protein"/>
    <property type="match status" value="1"/>
</dbReference>
<name>A0A0W8I4M0_9MICO</name>
<dbReference type="STRING" id="767452.AVL62_14745"/>
<keyword evidence="1" id="KW-0472">Membrane</keyword>
<evidence type="ECO:0008006" key="4">
    <source>
        <dbReference type="Google" id="ProtNLM"/>
    </source>
</evidence>
<protein>
    <recommendedName>
        <fullName evidence="4">Tryptophan-rich sensory protein</fullName>
    </recommendedName>
</protein>
<evidence type="ECO:0000313" key="3">
    <source>
        <dbReference type="Proteomes" id="UP000054837"/>
    </source>
</evidence>